<evidence type="ECO:0000256" key="1">
    <source>
        <dbReference type="ARBA" id="ARBA00004651"/>
    </source>
</evidence>
<dbReference type="InterPro" id="IPR050833">
    <property type="entry name" value="Poly_Biosynth_Transport"/>
</dbReference>
<dbReference type="CDD" id="cd13127">
    <property type="entry name" value="MATE_tuaB_like"/>
    <property type="match status" value="1"/>
</dbReference>
<proteinExistence type="inferred from homology"/>
<dbReference type="RefSeq" id="WP_054452785.1">
    <property type="nucleotide sequence ID" value="NZ_LHPH01000002.1"/>
</dbReference>
<evidence type="ECO:0000256" key="3">
    <source>
        <dbReference type="ARBA" id="ARBA00022475"/>
    </source>
</evidence>
<evidence type="ECO:0000256" key="7">
    <source>
        <dbReference type="SAM" id="Phobius"/>
    </source>
</evidence>
<evidence type="ECO:0000313" key="8">
    <source>
        <dbReference type="EMBL" id="KPH65147.1"/>
    </source>
</evidence>
<feature type="transmembrane region" description="Helical" evidence="7">
    <location>
        <begin position="38"/>
        <end position="56"/>
    </location>
</feature>
<feature type="transmembrane region" description="Helical" evidence="7">
    <location>
        <begin position="77"/>
        <end position="100"/>
    </location>
</feature>
<dbReference type="PANTHER" id="PTHR30250">
    <property type="entry name" value="PST FAMILY PREDICTED COLANIC ACID TRANSPORTER"/>
    <property type="match status" value="1"/>
</dbReference>
<gene>
    <name evidence="8" type="ORF">ADS77_02425</name>
</gene>
<dbReference type="EMBL" id="LHPH01000002">
    <property type="protein sequence ID" value="KPH65147.1"/>
    <property type="molecule type" value="Genomic_DNA"/>
</dbReference>
<evidence type="ECO:0000256" key="6">
    <source>
        <dbReference type="ARBA" id="ARBA00023136"/>
    </source>
</evidence>
<keyword evidence="9" id="KW-1185">Reference proteome</keyword>
<feature type="transmembrane region" description="Helical" evidence="7">
    <location>
        <begin position="322"/>
        <end position="343"/>
    </location>
</feature>
<feature type="transmembrane region" description="Helical" evidence="7">
    <location>
        <begin position="364"/>
        <end position="392"/>
    </location>
</feature>
<feature type="transmembrane region" description="Helical" evidence="7">
    <location>
        <begin position="141"/>
        <end position="162"/>
    </location>
</feature>
<dbReference type="AlphaFoldDB" id="A0A0N1EX85"/>
<name>A0A0N1EX85_9GAMM</name>
<protein>
    <submittedName>
        <fullName evidence="8">Lipopolysaccharide biosynthesis protein</fullName>
    </submittedName>
</protein>
<comment type="caution">
    <text evidence="8">The sequence shown here is derived from an EMBL/GenBank/DDBJ whole genome shotgun (WGS) entry which is preliminary data.</text>
</comment>
<evidence type="ECO:0000256" key="2">
    <source>
        <dbReference type="ARBA" id="ARBA00007430"/>
    </source>
</evidence>
<comment type="similarity">
    <text evidence="2">Belongs to the polysaccharide synthase family.</text>
</comment>
<keyword evidence="5 7" id="KW-1133">Transmembrane helix</keyword>
<reference evidence="8 9" key="1">
    <citation type="submission" date="2015-08" db="EMBL/GenBank/DDBJ databases">
        <title>Draft Genome Sequence of Pseudoalteromonas porphyrae UCD-SED14.</title>
        <authorList>
            <person name="Coil D.A."/>
            <person name="Jospin G."/>
            <person name="Lee R.D."/>
            <person name="Eisen J.A."/>
        </authorList>
    </citation>
    <scope>NUCLEOTIDE SEQUENCE [LARGE SCALE GENOMIC DNA]</scope>
    <source>
        <strain evidence="8 9">UCD-SED14</strain>
    </source>
</reference>
<evidence type="ECO:0000256" key="5">
    <source>
        <dbReference type="ARBA" id="ARBA00022989"/>
    </source>
</evidence>
<keyword evidence="3" id="KW-1003">Cell membrane</keyword>
<feature type="transmembrane region" description="Helical" evidence="7">
    <location>
        <begin position="168"/>
        <end position="188"/>
    </location>
</feature>
<keyword evidence="6 7" id="KW-0472">Membrane</keyword>
<keyword evidence="4 7" id="KW-0812">Transmembrane</keyword>
<dbReference type="PATRIC" id="fig|187330.3.peg.522"/>
<evidence type="ECO:0000256" key="4">
    <source>
        <dbReference type="ARBA" id="ARBA00022692"/>
    </source>
</evidence>
<dbReference type="Proteomes" id="UP000037848">
    <property type="component" value="Unassembled WGS sequence"/>
</dbReference>
<dbReference type="GO" id="GO:0005886">
    <property type="term" value="C:plasma membrane"/>
    <property type="evidence" value="ECO:0007669"/>
    <property type="project" value="UniProtKB-SubCell"/>
</dbReference>
<organism evidence="8 9">
    <name type="scientific">Pseudoalteromonas porphyrae</name>
    <dbReference type="NCBI Taxonomy" id="187330"/>
    <lineage>
        <taxon>Bacteria</taxon>
        <taxon>Pseudomonadati</taxon>
        <taxon>Pseudomonadota</taxon>
        <taxon>Gammaproteobacteria</taxon>
        <taxon>Alteromonadales</taxon>
        <taxon>Pseudoalteromonadaceae</taxon>
        <taxon>Pseudoalteromonas</taxon>
    </lineage>
</organism>
<evidence type="ECO:0000313" key="9">
    <source>
        <dbReference type="Proteomes" id="UP000037848"/>
    </source>
</evidence>
<dbReference type="Pfam" id="PF13440">
    <property type="entry name" value="Polysacc_synt_3"/>
    <property type="match status" value="1"/>
</dbReference>
<feature type="transmembrane region" description="Helical" evidence="7">
    <location>
        <begin position="281"/>
        <end position="302"/>
    </location>
</feature>
<feature type="transmembrane region" description="Helical" evidence="7">
    <location>
        <begin position="112"/>
        <end position="129"/>
    </location>
</feature>
<dbReference type="PANTHER" id="PTHR30250:SF10">
    <property type="entry name" value="LIPOPOLYSACCHARIDE BIOSYNTHESIS PROTEIN WZXC"/>
    <property type="match status" value="1"/>
</dbReference>
<sequence>MKSQTKSSLKWSAIERLAAQVVQLVIMLYLAKLLGPEAFGLVGMLAIFIAICQVFVDSGFSSALIRKLDSTEIDYSTAFYFNFAVACLAYLALYSIAPLIGDFYGLPELVELARVLGCIVLITPFSLVQRTKLTVKMDFKAQAKASLTAVFCSSCVAIYMALNDFGAWALVGQAITMNIVNALMLNLLHPWLPRLKFSKNSLSYLFGFGSKLLLSGLIDTVYKNIYQIVIGKKFDANEVGLFTQANQLSSMPAKTLTTIIQRVTYPLLSRMQENEQKLEQSYLITLKLAALVIFPLMIGLAFSAPNLVPLLLGDEWLRSAWFVSILCFGFMLLPIHAINLNLLQVKNRTDLFLKLEIIKKIITTVILFITVPIGVEAICYGIIVQSYISLFINTYYTGKLTKLTIIRQSKELLPIWAGAIVANASAYYLAQLINDNLVSQVVFLFIFAPILYLLLMLAFEKRLVKQFLSLTISRKK</sequence>
<feature type="transmembrane region" description="Helical" evidence="7">
    <location>
        <begin position="12"/>
        <end position="32"/>
    </location>
</feature>
<accession>A0A0N1EX85</accession>
<comment type="subcellular location">
    <subcellularLocation>
        <location evidence="1">Cell membrane</location>
        <topology evidence="1">Multi-pass membrane protein</topology>
    </subcellularLocation>
</comment>
<feature type="transmembrane region" description="Helical" evidence="7">
    <location>
        <begin position="437"/>
        <end position="459"/>
    </location>
</feature>